<organism evidence="1 2">
    <name type="scientific">Spirosoma profusum</name>
    <dbReference type="NCBI Taxonomy" id="2771354"/>
    <lineage>
        <taxon>Bacteria</taxon>
        <taxon>Pseudomonadati</taxon>
        <taxon>Bacteroidota</taxon>
        <taxon>Cytophagia</taxon>
        <taxon>Cytophagales</taxon>
        <taxon>Cytophagaceae</taxon>
        <taxon>Spirosoma</taxon>
    </lineage>
</organism>
<evidence type="ECO:0000313" key="2">
    <source>
        <dbReference type="Proteomes" id="UP000598820"/>
    </source>
</evidence>
<name>A0A926Y254_9BACT</name>
<evidence type="ECO:0000313" key="1">
    <source>
        <dbReference type="EMBL" id="MBD2700685.1"/>
    </source>
</evidence>
<comment type="caution">
    <text evidence="1">The sequence shown here is derived from an EMBL/GenBank/DDBJ whole genome shotgun (WGS) entry which is preliminary data.</text>
</comment>
<protein>
    <submittedName>
        <fullName evidence="1">Glycosyltransferase</fullName>
    </submittedName>
</protein>
<dbReference type="Pfam" id="PF13692">
    <property type="entry name" value="Glyco_trans_1_4"/>
    <property type="match status" value="1"/>
</dbReference>
<accession>A0A926Y254</accession>
<dbReference type="Proteomes" id="UP000598820">
    <property type="component" value="Unassembled WGS sequence"/>
</dbReference>
<sequence length="410" mass="46206">MTILNLSALDYGGAGKFAVDFNDFLRQSGYESNLVVMDKKTDSPNVVQYVGSRLSKPFSKLARKAAKSKWEYVTFDYDYYFYNIYERYSTISAKKILEAIPKKPDVIFMHWVTDFINAQLMNELHRLTGAKMYWLMIDNAPITGGCHYPWSCEGYKTDCSTCLAISSPTDQWLARENLKLKIQYLPATLGVMAFSNSDYERARQSRLFNDKPIAKLLGYVNEDKFVPGDKVVAKKFFGLPTDHKVIFFGATSLKERRKGMQFLLNALNALQFDNVTLLVAGNSPVNFEGKNIKLAGHLNEADLIKAYQAADLFVCPSIEDSGPIMVNQSIMCGTPVAAFNTGVAQDLVITGKTGYRAEISDFDDLAKGIHYLIQMNDDCYVKMAQNCRDMAVSLYGRRSFQQQIEQLIVA</sequence>
<dbReference type="PANTHER" id="PTHR12526:SF630">
    <property type="entry name" value="GLYCOSYLTRANSFERASE"/>
    <property type="match status" value="1"/>
</dbReference>
<dbReference type="EMBL" id="JACWZY010000005">
    <property type="protein sequence ID" value="MBD2700685.1"/>
    <property type="molecule type" value="Genomic_DNA"/>
</dbReference>
<dbReference type="AlphaFoldDB" id="A0A926Y254"/>
<dbReference type="RefSeq" id="WP_190886540.1">
    <property type="nucleotide sequence ID" value="NZ_JACWZY010000005.1"/>
</dbReference>
<dbReference type="Gene3D" id="3.40.50.2000">
    <property type="entry name" value="Glycogen Phosphorylase B"/>
    <property type="match status" value="2"/>
</dbReference>
<reference evidence="1" key="1">
    <citation type="submission" date="2020-09" db="EMBL/GenBank/DDBJ databases">
        <authorList>
            <person name="Kim M.K."/>
        </authorList>
    </citation>
    <scope>NUCLEOTIDE SEQUENCE</scope>
    <source>
        <strain evidence="1">BT702</strain>
    </source>
</reference>
<keyword evidence="2" id="KW-1185">Reference proteome</keyword>
<dbReference type="PANTHER" id="PTHR12526">
    <property type="entry name" value="GLYCOSYLTRANSFERASE"/>
    <property type="match status" value="1"/>
</dbReference>
<dbReference type="SUPFAM" id="SSF53756">
    <property type="entry name" value="UDP-Glycosyltransferase/glycogen phosphorylase"/>
    <property type="match status" value="1"/>
</dbReference>
<gene>
    <name evidence="1" type="ORF">IC229_08560</name>
</gene>
<proteinExistence type="predicted"/>